<evidence type="ECO:0000259" key="6">
    <source>
        <dbReference type="PROSITE" id="PS51886"/>
    </source>
</evidence>
<reference evidence="7" key="1">
    <citation type="submission" date="2021-01" db="EMBL/GenBank/DDBJ databases">
        <authorList>
            <person name="Corre E."/>
            <person name="Pelletier E."/>
            <person name="Niang G."/>
            <person name="Scheremetjew M."/>
            <person name="Finn R."/>
            <person name="Kale V."/>
            <person name="Holt S."/>
            <person name="Cochrane G."/>
            <person name="Meng A."/>
            <person name="Brown T."/>
            <person name="Cohen L."/>
        </authorList>
    </citation>
    <scope>NUCLEOTIDE SEQUENCE</scope>
    <source>
        <strain evidence="7">Pop2</strain>
    </source>
</reference>
<dbReference type="PROSITE" id="PS51886">
    <property type="entry name" value="TLDC"/>
    <property type="match status" value="1"/>
</dbReference>
<dbReference type="GO" id="GO:0005739">
    <property type="term" value="C:mitochondrion"/>
    <property type="evidence" value="ECO:0007669"/>
    <property type="project" value="UniProtKB-SubCell"/>
</dbReference>
<feature type="domain" description="TLDc" evidence="6">
    <location>
        <begin position="406"/>
        <end position="591"/>
    </location>
</feature>
<comment type="subcellular location">
    <subcellularLocation>
        <location evidence="1">Mitochondrion</location>
    </subcellularLocation>
</comment>
<evidence type="ECO:0000256" key="4">
    <source>
        <dbReference type="ARBA" id="ARBA00040604"/>
    </source>
</evidence>
<evidence type="ECO:0000256" key="2">
    <source>
        <dbReference type="ARBA" id="ARBA00009540"/>
    </source>
</evidence>
<dbReference type="PANTHER" id="PTHR23354:SF62">
    <property type="entry name" value="MUSTARD, ISOFORM V"/>
    <property type="match status" value="1"/>
</dbReference>
<keyword evidence="3" id="KW-0496">Mitochondrion</keyword>
<feature type="compositionally biased region" description="Low complexity" evidence="5">
    <location>
        <begin position="336"/>
        <end position="349"/>
    </location>
</feature>
<name>A0A7S2EGU0_9STRA</name>
<dbReference type="AlphaFoldDB" id="A0A7S2EGU0"/>
<evidence type="ECO:0000256" key="3">
    <source>
        <dbReference type="ARBA" id="ARBA00023128"/>
    </source>
</evidence>
<evidence type="ECO:0000256" key="1">
    <source>
        <dbReference type="ARBA" id="ARBA00004173"/>
    </source>
</evidence>
<comment type="similarity">
    <text evidence="2">Belongs to the OXR1 family.</text>
</comment>
<dbReference type="EMBL" id="HBGN01020880">
    <property type="protein sequence ID" value="CAD9334462.1"/>
    <property type="molecule type" value="Transcribed_RNA"/>
</dbReference>
<sequence>MGNSISDCFPFEFNTANMGNNSSSASKEPKQTTLAYLKERYPFSESEILRLVRCHSYLRSARKIRQSFLSDWAVFCATLPPDIDTSLQSHPQLPSDETLKVLRMLRKKRAHVMSIIEGRVLPSGFGRRLERVAFLLPKDIIDYRSSSMVESPTATPIITKSVHPPRIEEDYHYNCTKAPCIKSPCCCFFCSDEEEKDRYNRRALLSNPPSTTTPPPDRSLERLDTFLQGASECSRRGAKASFSILFQCCTRTNHGRVTSDDSFVSSPSSGEMMASAEEVLDLGYSLALASTLLTSDEEELINEQKNNNLVEKAALDALVKSLKEYCTTHSSPSYHSTNGTTSSSSSNSSEDQTIPLHLFLEWSERTVPLLHSCFATFMHTIYFPDLHVPSIITQFEFPNLKGNTSPLLGDKHSTLLFSLACMSPNLSGTWHRLFTTDNDGLSFNRLQLSLLGYNGPTLLIIRSTSGGIFGAYTASRWKESKDFYGTRDCFLYQLYPTVKMYRPKGGVAQNYMYCNPFARSRGGDKQAHGIGFGGTTTQPRLFIDESFDNCVGASGDGTFEAGPLLPPSSSTPGASSQKYFDVDAIEVWGVGGDDVVKNALHARSKQREIIDANIQKARQVDKRQFLDDFNTGIFESKAFAHKQQVQGRVDLHIEE</sequence>
<evidence type="ECO:0000313" key="7">
    <source>
        <dbReference type="EMBL" id="CAD9334462.1"/>
    </source>
</evidence>
<dbReference type="InterPro" id="IPR006571">
    <property type="entry name" value="TLDc_dom"/>
</dbReference>
<proteinExistence type="inferred from homology"/>
<accession>A0A7S2EGU0</accession>
<dbReference type="SMART" id="SM00584">
    <property type="entry name" value="TLDc"/>
    <property type="match status" value="1"/>
</dbReference>
<dbReference type="Pfam" id="PF07534">
    <property type="entry name" value="TLD"/>
    <property type="match status" value="1"/>
</dbReference>
<protein>
    <recommendedName>
        <fullName evidence="4">Oxidation resistance protein 1</fullName>
    </recommendedName>
</protein>
<gene>
    <name evidence="7" type="ORF">DBRI1063_LOCUS13303</name>
</gene>
<dbReference type="PANTHER" id="PTHR23354">
    <property type="entry name" value="NUCLEOLAR PROTEIN 7/ESTROGEN RECEPTOR COACTIVATOR-RELATED"/>
    <property type="match status" value="1"/>
</dbReference>
<evidence type="ECO:0000256" key="5">
    <source>
        <dbReference type="SAM" id="MobiDB-lite"/>
    </source>
</evidence>
<feature type="region of interest" description="Disordered" evidence="5">
    <location>
        <begin position="328"/>
        <end position="349"/>
    </location>
</feature>
<organism evidence="7">
    <name type="scientific">Ditylum brightwellii</name>
    <dbReference type="NCBI Taxonomy" id="49249"/>
    <lineage>
        <taxon>Eukaryota</taxon>
        <taxon>Sar</taxon>
        <taxon>Stramenopiles</taxon>
        <taxon>Ochrophyta</taxon>
        <taxon>Bacillariophyta</taxon>
        <taxon>Mediophyceae</taxon>
        <taxon>Lithodesmiophycidae</taxon>
        <taxon>Lithodesmiales</taxon>
        <taxon>Lithodesmiaceae</taxon>
        <taxon>Ditylum</taxon>
    </lineage>
</organism>